<dbReference type="PROSITE" id="PS50937">
    <property type="entry name" value="HTH_MERR_2"/>
    <property type="match status" value="1"/>
</dbReference>
<evidence type="ECO:0000313" key="7">
    <source>
        <dbReference type="EMBL" id="BDU74213.1"/>
    </source>
</evidence>
<keyword evidence="8" id="KW-1185">Reference proteome</keyword>
<dbReference type="GO" id="GO:0003677">
    <property type="term" value="F:DNA binding"/>
    <property type="evidence" value="ECO:0007669"/>
    <property type="project" value="UniProtKB-KW"/>
</dbReference>
<dbReference type="AlphaFoldDB" id="A0AA48KD73"/>
<dbReference type="PANTHER" id="PTHR30204:SF69">
    <property type="entry name" value="MERR-FAMILY TRANSCRIPTIONAL REGULATOR"/>
    <property type="match status" value="1"/>
</dbReference>
<dbReference type="KEGG" id="msil:METEAL_33870"/>
<feature type="region of interest" description="Disordered" evidence="5">
    <location>
        <begin position="84"/>
        <end position="111"/>
    </location>
</feature>
<keyword evidence="1" id="KW-0678">Repressor</keyword>
<protein>
    <recommendedName>
        <fullName evidence="6">HTH merR-type domain-containing protein</fullName>
    </recommendedName>
</protein>
<dbReference type="InterPro" id="IPR009061">
    <property type="entry name" value="DNA-bd_dom_put_sf"/>
</dbReference>
<dbReference type="EMBL" id="AP027080">
    <property type="protein sequence ID" value="BDU74213.1"/>
    <property type="molecule type" value="Genomic_DNA"/>
</dbReference>
<dbReference type="GO" id="GO:0003700">
    <property type="term" value="F:DNA-binding transcription factor activity"/>
    <property type="evidence" value="ECO:0007669"/>
    <property type="project" value="InterPro"/>
</dbReference>
<organism evidence="7 8">
    <name type="scientific">Mesoterricola silvestris</name>
    <dbReference type="NCBI Taxonomy" id="2927979"/>
    <lineage>
        <taxon>Bacteria</taxon>
        <taxon>Pseudomonadati</taxon>
        <taxon>Acidobacteriota</taxon>
        <taxon>Holophagae</taxon>
        <taxon>Holophagales</taxon>
        <taxon>Holophagaceae</taxon>
        <taxon>Mesoterricola</taxon>
    </lineage>
</organism>
<dbReference type="Pfam" id="PF13411">
    <property type="entry name" value="MerR_1"/>
    <property type="match status" value="1"/>
</dbReference>
<dbReference type="PANTHER" id="PTHR30204">
    <property type="entry name" value="REDOX-CYCLING DRUG-SENSING TRANSCRIPTIONAL ACTIVATOR SOXR"/>
    <property type="match status" value="1"/>
</dbReference>
<name>A0AA48KD73_9BACT</name>
<proteinExistence type="predicted"/>
<evidence type="ECO:0000256" key="4">
    <source>
        <dbReference type="ARBA" id="ARBA00023163"/>
    </source>
</evidence>
<dbReference type="SUPFAM" id="SSF46955">
    <property type="entry name" value="Putative DNA-binding domain"/>
    <property type="match status" value="1"/>
</dbReference>
<dbReference type="InterPro" id="IPR047057">
    <property type="entry name" value="MerR_fam"/>
</dbReference>
<evidence type="ECO:0000313" key="8">
    <source>
        <dbReference type="Proteomes" id="UP001238179"/>
    </source>
</evidence>
<keyword evidence="3" id="KW-0238">DNA-binding</keyword>
<dbReference type="SMART" id="SM00422">
    <property type="entry name" value="HTH_MERR"/>
    <property type="match status" value="1"/>
</dbReference>
<dbReference type="RefSeq" id="WP_316412889.1">
    <property type="nucleotide sequence ID" value="NZ_AP027080.1"/>
</dbReference>
<dbReference type="Gene3D" id="1.10.1660.10">
    <property type="match status" value="1"/>
</dbReference>
<evidence type="ECO:0000256" key="1">
    <source>
        <dbReference type="ARBA" id="ARBA00022491"/>
    </source>
</evidence>
<gene>
    <name evidence="7" type="ORF">METEAL_33870</name>
</gene>
<sequence>MERVWMKIGEAARRIGVSPKDLRYWEMIIPEIQPRRSRGNLRYYHVDELDRLQRIHGWLQEGLTVSDCRELLLTGQLARGLDLGLDEPAAAPPPSPRPPRKPHVQTAPRAPELAKVRAALKRLLTQLSVNDSEI</sequence>
<accession>A0AA48KD73</accession>
<evidence type="ECO:0000256" key="2">
    <source>
        <dbReference type="ARBA" id="ARBA00023015"/>
    </source>
</evidence>
<feature type="domain" description="HTH merR-type" evidence="6">
    <location>
        <begin position="5"/>
        <end position="74"/>
    </location>
</feature>
<keyword evidence="4" id="KW-0804">Transcription</keyword>
<evidence type="ECO:0000259" key="6">
    <source>
        <dbReference type="PROSITE" id="PS50937"/>
    </source>
</evidence>
<keyword evidence="2" id="KW-0805">Transcription regulation</keyword>
<dbReference type="InterPro" id="IPR000551">
    <property type="entry name" value="MerR-type_HTH_dom"/>
</dbReference>
<dbReference type="Proteomes" id="UP001238179">
    <property type="component" value="Chromosome"/>
</dbReference>
<evidence type="ECO:0000256" key="3">
    <source>
        <dbReference type="ARBA" id="ARBA00023125"/>
    </source>
</evidence>
<reference evidence="8" key="1">
    <citation type="journal article" date="2023" name="Int. J. Syst. Evol. Microbiol.">
        <title>Mesoterricola silvestris gen. nov., sp. nov., Mesoterricola sediminis sp. nov., Geothrix oryzae sp. nov., Geothrix edaphica sp. nov., Geothrix rubra sp. nov., and Geothrix limicola sp. nov., six novel members of Acidobacteriota isolated from soils.</title>
        <authorList>
            <person name="Itoh H."/>
            <person name="Sugisawa Y."/>
            <person name="Mise K."/>
            <person name="Xu Z."/>
            <person name="Kuniyasu M."/>
            <person name="Ushijima N."/>
            <person name="Kawano K."/>
            <person name="Kobayashi E."/>
            <person name="Shiratori Y."/>
            <person name="Masuda Y."/>
            <person name="Senoo K."/>
        </authorList>
    </citation>
    <scope>NUCLEOTIDE SEQUENCE [LARGE SCALE GENOMIC DNA]</scope>
    <source>
        <strain evidence="8">W79</strain>
    </source>
</reference>
<evidence type="ECO:0000256" key="5">
    <source>
        <dbReference type="SAM" id="MobiDB-lite"/>
    </source>
</evidence>